<evidence type="ECO:0000256" key="5">
    <source>
        <dbReference type="ARBA" id="ARBA00023136"/>
    </source>
</evidence>
<feature type="transmembrane region" description="Helical" evidence="8">
    <location>
        <begin position="83"/>
        <end position="104"/>
    </location>
</feature>
<dbReference type="Proteomes" id="UP001497497">
    <property type="component" value="Unassembled WGS sequence"/>
</dbReference>
<name>A0AAV2HF83_LYMST</name>
<evidence type="ECO:0000256" key="1">
    <source>
        <dbReference type="ARBA" id="ARBA00004141"/>
    </source>
</evidence>
<dbReference type="InterPro" id="IPR017452">
    <property type="entry name" value="GPCR_Rhodpsn_7TM"/>
</dbReference>
<dbReference type="GO" id="GO:0005886">
    <property type="term" value="C:plasma membrane"/>
    <property type="evidence" value="ECO:0007669"/>
    <property type="project" value="TreeGrafter"/>
</dbReference>
<dbReference type="Pfam" id="PF00001">
    <property type="entry name" value="7tm_1"/>
    <property type="match status" value="1"/>
</dbReference>
<feature type="transmembrane region" description="Helical" evidence="8">
    <location>
        <begin position="325"/>
        <end position="352"/>
    </location>
</feature>
<keyword evidence="3 8" id="KW-1133">Transmembrane helix</keyword>
<dbReference type="GO" id="GO:0004930">
    <property type="term" value="F:G protein-coupled receptor activity"/>
    <property type="evidence" value="ECO:0007669"/>
    <property type="project" value="UniProtKB-KW"/>
</dbReference>
<evidence type="ECO:0000259" key="9">
    <source>
        <dbReference type="PROSITE" id="PS50262"/>
    </source>
</evidence>
<feature type="transmembrane region" description="Helical" evidence="8">
    <location>
        <begin position="244"/>
        <end position="264"/>
    </location>
</feature>
<reference evidence="10 11" key="1">
    <citation type="submission" date="2024-04" db="EMBL/GenBank/DDBJ databases">
        <authorList>
            <consortium name="Genoscope - CEA"/>
            <person name="William W."/>
        </authorList>
    </citation>
    <scope>NUCLEOTIDE SEQUENCE [LARGE SCALE GENOMIC DNA]</scope>
</reference>
<keyword evidence="4" id="KW-0297">G-protein coupled receptor</keyword>
<dbReference type="EMBL" id="CAXITT010000075">
    <property type="protein sequence ID" value="CAL1530786.1"/>
    <property type="molecule type" value="Genomic_DNA"/>
</dbReference>
<evidence type="ECO:0000256" key="3">
    <source>
        <dbReference type="ARBA" id="ARBA00022989"/>
    </source>
</evidence>
<dbReference type="PROSITE" id="PS00237">
    <property type="entry name" value="G_PROTEIN_RECEP_F1_1"/>
    <property type="match status" value="1"/>
</dbReference>
<feature type="domain" description="G-protein coupled receptors family 1 profile" evidence="9">
    <location>
        <begin position="95"/>
        <end position="349"/>
    </location>
</feature>
<feature type="transmembrane region" description="Helical" evidence="8">
    <location>
        <begin position="193"/>
        <end position="211"/>
    </location>
</feature>
<feature type="transmembrane region" description="Helical" evidence="8">
    <location>
        <begin position="162"/>
        <end position="181"/>
    </location>
</feature>
<feature type="transmembrane region" description="Helical" evidence="8">
    <location>
        <begin position="113"/>
        <end position="133"/>
    </location>
</feature>
<evidence type="ECO:0000256" key="8">
    <source>
        <dbReference type="SAM" id="Phobius"/>
    </source>
</evidence>
<dbReference type="PANTHER" id="PTHR24243">
    <property type="entry name" value="G-PROTEIN COUPLED RECEPTOR"/>
    <property type="match status" value="1"/>
</dbReference>
<evidence type="ECO:0000313" key="10">
    <source>
        <dbReference type="EMBL" id="CAL1530786.1"/>
    </source>
</evidence>
<comment type="subcellular location">
    <subcellularLocation>
        <location evidence="1">Membrane</location>
        <topology evidence="1">Multi-pass membrane protein</topology>
    </subcellularLocation>
</comment>
<dbReference type="InterPro" id="IPR000276">
    <property type="entry name" value="GPCR_Rhodpsn"/>
</dbReference>
<dbReference type="Gene3D" id="1.20.1070.10">
    <property type="entry name" value="Rhodopsin 7-helix transmembrane proteins"/>
    <property type="match status" value="1"/>
</dbReference>
<evidence type="ECO:0000256" key="7">
    <source>
        <dbReference type="ARBA" id="ARBA00023224"/>
    </source>
</evidence>
<proteinExistence type="predicted"/>
<organism evidence="10 11">
    <name type="scientific">Lymnaea stagnalis</name>
    <name type="common">Great pond snail</name>
    <name type="synonym">Helix stagnalis</name>
    <dbReference type="NCBI Taxonomy" id="6523"/>
    <lineage>
        <taxon>Eukaryota</taxon>
        <taxon>Metazoa</taxon>
        <taxon>Spiralia</taxon>
        <taxon>Lophotrochozoa</taxon>
        <taxon>Mollusca</taxon>
        <taxon>Gastropoda</taxon>
        <taxon>Heterobranchia</taxon>
        <taxon>Euthyneura</taxon>
        <taxon>Panpulmonata</taxon>
        <taxon>Hygrophila</taxon>
        <taxon>Lymnaeoidea</taxon>
        <taxon>Lymnaeidae</taxon>
        <taxon>Lymnaea</taxon>
    </lineage>
</organism>
<evidence type="ECO:0000256" key="2">
    <source>
        <dbReference type="ARBA" id="ARBA00022692"/>
    </source>
</evidence>
<dbReference type="PROSITE" id="PS50262">
    <property type="entry name" value="G_PROTEIN_RECEP_F1_2"/>
    <property type="match status" value="1"/>
</dbReference>
<keyword evidence="7" id="KW-0807">Transducer</keyword>
<evidence type="ECO:0000313" key="11">
    <source>
        <dbReference type="Proteomes" id="UP001497497"/>
    </source>
</evidence>
<evidence type="ECO:0000256" key="6">
    <source>
        <dbReference type="ARBA" id="ARBA00023170"/>
    </source>
</evidence>
<keyword evidence="5 8" id="KW-0472">Membrane</keyword>
<dbReference type="SUPFAM" id="SSF81321">
    <property type="entry name" value="Family A G protein-coupled receptor-like"/>
    <property type="match status" value="1"/>
</dbReference>
<keyword evidence="2 8" id="KW-0812">Transmembrane</keyword>
<accession>A0AAV2HF83</accession>
<sequence length="401" mass="45507">MTNTSDMMADFSGTTEKLLSISPAMTYFNSASNYQSLVTSSKLSISSMSPANVFATTTAKVCSTLIDAKCYPLVMAAYYFTMYGTYLSFAVGIPGSFITTIILLRMKPFNSSILWLISLNCTDCLNLTIRLIINLTENNGIPFSDWSCKLFNIMAETLEFSAYYYVVGLTVERFIAVWFPLKMSIWCTKQRAVVGILSVLTACLCQSLYIVEVYRVNVYSWCVMRVKYLGFWGITYQHQIQPTLMMLIPIVSLAVLNALIVRRLDQARKFQKQMSDVVNKEKSKQQQQINRMLLADSIWLFLCVTPDLCYRYSDQFLGREEDDNVARLIMMNVFGVLRMYNSAVNFILYIIAAKKFRTELIKLVTCNRFVGIDQRASSISQKHGLSETKVTSTSVSYTTGT</sequence>
<keyword evidence="11" id="KW-1185">Reference proteome</keyword>
<comment type="caution">
    <text evidence="10">The sequence shown here is derived from an EMBL/GenBank/DDBJ whole genome shotgun (WGS) entry which is preliminary data.</text>
</comment>
<dbReference type="PANTHER" id="PTHR24243:SF230">
    <property type="entry name" value="G-PROTEIN COUPLED RECEPTORS FAMILY 1 PROFILE DOMAIN-CONTAINING PROTEIN"/>
    <property type="match status" value="1"/>
</dbReference>
<protein>
    <recommendedName>
        <fullName evidence="9">G-protein coupled receptors family 1 profile domain-containing protein</fullName>
    </recommendedName>
</protein>
<dbReference type="AlphaFoldDB" id="A0AAV2HF83"/>
<keyword evidence="6" id="KW-0675">Receptor</keyword>
<gene>
    <name evidence="10" type="ORF">GSLYS_00004911001</name>
</gene>
<evidence type="ECO:0000256" key="4">
    <source>
        <dbReference type="ARBA" id="ARBA00023040"/>
    </source>
</evidence>